<keyword evidence="11" id="KW-1185">Reference proteome</keyword>
<evidence type="ECO:0000313" key="10">
    <source>
        <dbReference type="EMBL" id="MCT9811558.1"/>
    </source>
</evidence>
<feature type="region of interest" description="Disordered" evidence="8">
    <location>
        <begin position="254"/>
        <end position="283"/>
    </location>
</feature>
<evidence type="ECO:0000256" key="2">
    <source>
        <dbReference type="ARBA" id="ARBA00010735"/>
    </source>
</evidence>
<evidence type="ECO:0000313" key="11">
    <source>
        <dbReference type="Proteomes" id="UP001525968"/>
    </source>
</evidence>
<keyword evidence="3" id="KW-0813">Transport</keyword>
<dbReference type="InterPro" id="IPR011606">
    <property type="entry name" value="Brnchd-chn_aa_trnsp_permease"/>
</dbReference>
<dbReference type="EMBL" id="JAODYH010000005">
    <property type="protein sequence ID" value="MCT9811558.1"/>
    <property type="molecule type" value="Genomic_DNA"/>
</dbReference>
<feature type="transmembrane region" description="Helical" evidence="9">
    <location>
        <begin position="91"/>
        <end position="113"/>
    </location>
</feature>
<evidence type="ECO:0000256" key="6">
    <source>
        <dbReference type="ARBA" id="ARBA00022989"/>
    </source>
</evidence>
<evidence type="ECO:0000256" key="8">
    <source>
        <dbReference type="SAM" id="MobiDB-lite"/>
    </source>
</evidence>
<accession>A0ABT2PM73</accession>
<proteinExistence type="inferred from homology"/>
<keyword evidence="6 9" id="KW-1133">Transmembrane helix</keyword>
<dbReference type="PANTHER" id="PTHR34979:SF1">
    <property type="entry name" value="INNER MEMBRANE PROTEIN YGAZ"/>
    <property type="match status" value="1"/>
</dbReference>
<comment type="similarity">
    <text evidence="2">Belongs to the AzlC family.</text>
</comment>
<evidence type="ECO:0000256" key="1">
    <source>
        <dbReference type="ARBA" id="ARBA00004651"/>
    </source>
</evidence>
<protein>
    <submittedName>
        <fullName evidence="10">AzlC family ABC transporter permease</fullName>
    </submittedName>
</protein>
<sequence>MSASPTPETSSELAALTRRARGIARDPAFAQGIRDMSGVSVGIGAWALVTGVAMVKSGMSVPMALLMSFTVYAGSAQLAVLPLMVAGAPLWVVWFTATCVNLRFVILSSMWRVFFAHLARRHRMALAYFSGDVIFVAFLKRYPDSQLKDDQLPYFWGAASTNWLVWQGCSVVGIFLADQVPLSWGLGFAGVLALLGVLYSMLSDRTTWTSTIVAAAAAVAAFALPLKLNILAAIAAAVAVGLLMESAERQLRHWRAGPPTLRPPDPARGERHPVLPLDEEKRP</sequence>
<feature type="transmembrane region" description="Helical" evidence="9">
    <location>
        <begin position="184"/>
        <end position="202"/>
    </location>
</feature>
<feature type="compositionally biased region" description="Basic and acidic residues" evidence="8">
    <location>
        <begin position="265"/>
        <end position="283"/>
    </location>
</feature>
<dbReference type="Pfam" id="PF03591">
    <property type="entry name" value="AzlC"/>
    <property type="match status" value="1"/>
</dbReference>
<feature type="transmembrane region" description="Helical" evidence="9">
    <location>
        <begin position="154"/>
        <end position="177"/>
    </location>
</feature>
<evidence type="ECO:0000256" key="5">
    <source>
        <dbReference type="ARBA" id="ARBA00022692"/>
    </source>
</evidence>
<evidence type="ECO:0000256" key="9">
    <source>
        <dbReference type="SAM" id="Phobius"/>
    </source>
</evidence>
<keyword evidence="5 9" id="KW-0812">Transmembrane</keyword>
<dbReference type="RefSeq" id="WP_261500798.1">
    <property type="nucleotide sequence ID" value="NZ_JAODYH010000005.1"/>
</dbReference>
<evidence type="ECO:0000256" key="3">
    <source>
        <dbReference type="ARBA" id="ARBA00022448"/>
    </source>
</evidence>
<feature type="transmembrane region" description="Helical" evidence="9">
    <location>
        <begin position="36"/>
        <end position="55"/>
    </location>
</feature>
<keyword evidence="7 9" id="KW-0472">Membrane</keyword>
<dbReference type="Proteomes" id="UP001525968">
    <property type="component" value="Unassembled WGS sequence"/>
</dbReference>
<keyword evidence="4" id="KW-1003">Cell membrane</keyword>
<feature type="transmembrane region" description="Helical" evidence="9">
    <location>
        <begin position="214"/>
        <end position="243"/>
    </location>
</feature>
<gene>
    <name evidence="10" type="ORF">N0K08_12985</name>
</gene>
<name>A0ABT2PM73_9BURK</name>
<dbReference type="PANTHER" id="PTHR34979">
    <property type="entry name" value="INNER MEMBRANE PROTEIN YGAZ"/>
    <property type="match status" value="1"/>
</dbReference>
<evidence type="ECO:0000256" key="4">
    <source>
        <dbReference type="ARBA" id="ARBA00022475"/>
    </source>
</evidence>
<comment type="caution">
    <text evidence="10">The sequence shown here is derived from an EMBL/GenBank/DDBJ whole genome shotgun (WGS) entry which is preliminary data.</text>
</comment>
<comment type="subcellular location">
    <subcellularLocation>
        <location evidence="1">Cell membrane</location>
        <topology evidence="1">Multi-pass membrane protein</topology>
    </subcellularLocation>
</comment>
<feature type="transmembrane region" description="Helical" evidence="9">
    <location>
        <begin position="125"/>
        <end position="142"/>
    </location>
</feature>
<evidence type="ECO:0000256" key="7">
    <source>
        <dbReference type="ARBA" id="ARBA00023136"/>
    </source>
</evidence>
<organism evidence="10 11">
    <name type="scientific">Acidovorax bellezanensis</name>
    <dbReference type="NCBI Taxonomy" id="2976702"/>
    <lineage>
        <taxon>Bacteria</taxon>
        <taxon>Pseudomonadati</taxon>
        <taxon>Pseudomonadota</taxon>
        <taxon>Betaproteobacteria</taxon>
        <taxon>Burkholderiales</taxon>
        <taxon>Comamonadaceae</taxon>
        <taxon>Acidovorax</taxon>
    </lineage>
</organism>
<reference evidence="10 11" key="1">
    <citation type="submission" date="2022-09" db="EMBL/GenBank/DDBJ databases">
        <title>Draft genome of isolate Be4.</title>
        <authorList>
            <person name="Sanchez-Castro I."/>
            <person name="Martinez-Rodriguez P."/>
            <person name="Descostes M."/>
            <person name="Merroun M."/>
        </authorList>
    </citation>
    <scope>NUCLEOTIDE SEQUENCE [LARGE SCALE GENOMIC DNA]</scope>
    <source>
        <strain evidence="10 11">Be4</strain>
    </source>
</reference>